<dbReference type="FunFam" id="3.40.640.10:FF:000053">
    <property type="entry name" value="Aminotransferase, class I"/>
    <property type="match status" value="1"/>
</dbReference>
<proteinExistence type="inferred from homology"/>
<dbReference type="OrthoDB" id="372018at2157"/>
<dbReference type="GO" id="GO:0008483">
    <property type="term" value="F:transaminase activity"/>
    <property type="evidence" value="ECO:0007669"/>
    <property type="project" value="UniProtKB-KW"/>
</dbReference>
<dbReference type="STRING" id="671065.MetMK1DRAFT_00009990"/>
<name>H2C2M5_9CREN</name>
<sequence length="396" mass="44531">MNIRDLLTDLPRKVENPDLDKILAYTVRRDIISLAGGLPDPAVFPHEQLREIAETVLREDYAGALQYSPASGIPEFKRELISFMSRNLGINGVKDEEIMVSSGSQEALFVLAMSTLRTGDAVFTENPTYYVAVSLFKAFDAKLVGSPIVKGQLDVDSLEKKVKAVPPERRKLVYVMPNAQNPTGASMSEETKRYLLEVAERYDMTVVEDDPYSLINYEGKTPRPLKAMDKSGRVIYMSTMSKVLAPGLRLGWMVGDEGLIRELVKVKQVIDLNTNTLSQYVAARALKTKVIEGNIEKVKRIYTSKRNVMVDELNDSFKDRAEFVKPESGMFVFSFFKGVNTRALLERAVEKGVLYLPGDALYVADVRYDAARLNFTLPPEDKIREGVRRMKEAFYG</sequence>
<feature type="domain" description="Aminotransferase class I/classII large" evidence="7">
    <location>
        <begin position="47"/>
        <end position="388"/>
    </location>
</feature>
<evidence type="ECO:0000313" key="9">
    <source>
        <dbReference type="Proteomes" id="UP000003980"/>
    </source>
</evidence>
<evidence type="ECO:0000313" key="8">
    <source>
        <dbReference type="EMBL" id="EHP70496.1"/>
    </source>
</evidence>
<dbReference type="InterPro" id="IPR015421">
    <property type="entry name" value="PyrdxlP-dep_Trfase_major"/>
</dbReference>
<reference evidence="8 9" key="1">
    <citation type="submission" date="2012-01" db="EMBL/GenBank/DDBJ databases">
        <title>Improved High-Quality Draft sequence of Metallosphaera yellowstonensis MK1.</title>
        <authorList>
            <consortium name="US DOE Joint Genome Institute"/>
            <person name="Lucas S."/>
            <person name="Han J."/>
            <person name="Cheng J.-F."/>
            <person name="Goodwin L."/>
            <person name="Pitluck S."/>
            <person name="Peters L."/>
            <person name="Teshima H."/>
            <person name="Detter J.C."/>
            <person name="Han C."/>
            <person name="Tapia R."/>
            <person name="Land M."/>
            <person name="Hauser L."/>
            <person name="Kyrpides N."/>
            <person name="Kozubal M."/>
            <person name="Macur R.E."/>
            <person name="Jay Z."/>
            <person name="Inskeep W."/>
            <person name="Woyke T."/>
        </authorList>
    </citation>
    <scope>NUCLEOTIDE SEQUENCE [LARGE SCALE GENOMIC DNA]</scope>
    <source>
        <strain evidence="8 9">MK1</strain>
    </source>
</reference>
<evidence type="ECO:0000256" key="6">
    <source>
        <dbReference type="ARBA" id="ARBA00022898"/>
    </source>
</evidence>
<evidence type="ECO:0000256" key="4">
    <source>
        <dbReference type="ARBA" id="ARBA00022576"/>
    </source>
</evidence>
<protein>
    <submittedName>
        <fullName evidence="8">Transcriptional regulator with HTH domain and aminotransferase domain</fullName>
    </submittedName>
</protein>
<dbReference type="SUPFAM" id="SSF53383">
    <property type="entry name" value="PLP-dependent transferases"/>
    <property type="match status" value="1"/>
</dbReference>
<evidence type="ECO:0000256" key="1">
    <source>
        <dbReference type="ARBA" id="ARBA00001933"/>
    </source>
</evidence>
<gene>
    <name evidence="8" type="ORF">MetMK1DRAFT_00009990</name>
</gene>
<evidence type="ECO:0000256" key="5">
    <source>
        <dbReference type="ARBA" id="ARBA00022679"/>
    </source>
</evidence>
<comment type="similarity">
    <text evidence="2">Belongs to the class-I pyridoxal-phosphate-dependent aminotransferase family.</text>
</comment>
<dbReference type="GO" id="GO:1901605">
    <property type="term" value="P:alpha-amino acid metabolic process"/>
    <property type="evidence" value="ECO:0007669"/>
    <property type="project" value="TreeGrafter"/>
</dbReference>
<evidence type="ECO:0000256" key="3">
    <source>
        <dbReference type="ARBA" id="ARBA00011738"/>
    </source>
</evidence>
<accession>H2C2M5</accession>
<evidence type="ECO:0000256" key="2">
    <source>
        <dbReference type="ARBA" id="ARBA00007441"/>
    </source>
</evidence>
<dbReference type="Pfam" id="PF00155">
    <property type="entry name" value="Aminotran_1_2"/>
    <property type="match status" value="1"/>
</dbReference>
<keyword evidence="5 8" id="KW-0808">Transferase</keyword>
<comment type="subunit">
    <text evidence="3">Homodimer.</text>
</comment>
<dbReference type="eggNOG" id="arCOG00492">
    <property type="taxonomic scope" value="Archaea"/>
</dbReference>
<evidence type="ECO:0000259" key="7">
    <source>
        <dbReference type="Pfam" id="PF00155"/>
    </source>
</evidence>
<dbReference type="GO" id="GO:0030170">
    <property type="term" value="F:pyridoxal phosphate binding"/>
    <property type="evidence" value="ECO:0007669"/>
    <property type="project" value="InterPro"/>
</dbReference>
<comment type="cofactor">
    <cofactor evidence="1">
        <name>pyridoxal 5'-phosphate</name>
        <dbReference type="ChEBI" id="CHEBI:597326"/>
    </cofactor>
</comment>
<dbReference type="AlphaFoldDB" id="H2C2M5"/>
<dbReference type="CDD" id="cd00609">
    <property type="entry name" value="AAT_like"/>
    <property type="match status" value="1"/>
</dbReference>
<keyword evidence="6" id="KW-0663">Pyridoxal phosphate</keyword>
<dbReference type="RefSeq" id="WP_009071250.1">
    <property type="nucleotide sequence ID" value="NZ_JH597761.1"/>
</dbReference>
<dbReference type="Gene3D" id="3.40.640.10">
    <property type="entry name" value="Type I PLP-dependent aspartate aminotransferase-like (Major domain)"/>
    <property type="match status" value="1"/>
</dbReference>
<dbReference type="HOGENOM" id="CLU_017584_0_6_2"/>
<dbReference type="PANTHER" id="PTHR42790">
    <property type="entry name" value="AMINOTRANSFERASE"/>
    <property type="match status" value="1"/>
</dbReference>
<keyword evidence="4 8" id="KW-0032">Aminotransferase</keyword>
<dbReference type="InterPro" id="IPR004839">
    <property type="entry name" value="Aminotransferase_I/II_large"/>
</dbReference>
<dbReference type="Proteomes" id="UP000003980">
    <property type="component" value="Unassembled WGS sequence"/>
</dbReference>
<dbReference type="InterPro" id="IPR050859">
    <property type="entry name" value="Class-I_PLP-dep_aminotransf"/>
</dbReference>
<dbReference type="EMBL" id="JH597761">
    <property type="protein sequence ID" value="EHP70496.1"/>
    <property type="molecule type" value="Genomic_DNA"/>
</dbReference>
<dbReference type="InterPro" id="IPR015424">
    <property type="entry name" value="PyrdxlP-dep_Trfase"/>
</dbReference>
<organism evidence="8 9">
    <name type="scientific">Metallosphaera yellowstonensis MK1</name>
    <dbReference type="NCBI Taxonomy" id="671065"/>
    <lineage>
        <taxon>Archaea</taxon>
        <taxon>Thermoproteota</taxon>
        <taxon>Thermoprotei</taxon>
        <taxon>Sulfolobales</taxon>
        <taxon>Sulfolobaceae</taxon>
        <taxon>Metallosphaera</taxon>
    </lineage>
</organism>
<keyword evidence="9" id="KW-1185">Reference proteome</keyword>
<dbReference type="Gene3D" id="3.90.1150.10">
    <property type="entry name" value="Aspartate Aminotransferase, domain 1"/>
    <property type="match status" value="1"/>
</dbReference>
<dbReference type="InterPro" id="IPR015422">
    <property type="entry name" value="PyrdxlP-dep_Trfase_small"/>
</dbReference>
<dbReference type="PANTHER" id="PTHR42790:SF19">
    <property type="entry name" value="KYNURENINE_ALPHA-AMINOADIPATE AMINOTRANSFERASE, MITOCHONDRIAL"/>
    <property type="match status" value="1"/>
</dbReference>